<sequence length="94" mass="10334">MPRPNAHPVHPFAMLLDPAAVLTRIEHSERLQGLARHVCRPLDTLRPGPAGLDDEAEAGDEPRWVSRDRVRPAADAAPPAGDDAADEDRFRLRS</sequence>
<feature type="compositionally biased region" description="Basic and acidic residues" evidence="1">
    <location>
        <begin position="60"/>
        <end position="72"/>
    </location>
</feature>
<gene>
    <name evidence="2" type="ORF">H4F90_03485</name>
</gene>
<dbReference type="Proteomes" id="UP000586093">
    <property type="component" value="Unassembled WGS sequence"/>
</dbReference>
<accession>A0A839HJD8</accession>
<feature type="compositionally biased region" description="Low complexity" evidence="1">
    <location>
        <begin position="73"/>
        <end position="82"/>
    </location>
</feature>
<name>A0A839HJD8_9BURK</name>
<dbReference type="AlphaFoldDB" id="A0A839HJD8"/>
<protein>
    <submittedName>
        <fullName evidence="2">Uncharacterized protein</fullName>
    </submittedName>
</protein>
<evidence type="ECO:0000256" key="1">
    <source>
        <dbReference type="SAM" id="MobiDB-lite"/>
    </source>
</evidence>
<dbReference type="EMBL" id="JACIVI010000001">
    <property type="protein sequence ID" value="MBB1161042.1"/>
    <property type="molecule type" value="Genomic_DNA"/>
</dbReference>
<feature type="region of interest" description="Disordered" evidence="1">
    <location>
        <begin position="41"/>
        <end position="94"/>
    </location>
</feature>
<proteinExistence type="predicted"/>
<dbReference type="RefSeq" id="WP_182661504.1">
    <property type="nucleotide sequence ID" value="NZ_JACIVI010000001.1"/>
</dbReference>
<evidence type="ECO:0000313" key="3">
    <source>
        <dbReference type="Proteomes" id="UP000586093"/>
    </source>
</evidence>
<comment type="caution">
    <text evidence="2">The sequence shown here is derived from an EMBL/GenBank/DDBJ whole genome shotgun (WGS) entry which is preliminary data.</text>
</comment>
<organism evidence="2 3">
    <name type="scientific">Aquariibacter albus</name>
    <dbReference type="NCBI Taxonomy" id="2759899"/>
    <lineage>
        <taxon>Bacteria</taxon>
        <taxon>Pseudomonadati</taxon>
        <taxon>Pseudomonadota</taxon>
        <taxon>Betaproteobacteria</taxon>
        <taxon>Burkholderiales</taxon>
        <taxon>Sphaerotilaceae</taxon>
        <taxon>Aquariibacter</taxon>
    </lineage>
</organism>
<evidence type="ECO:0000313" key="2">
    <source>
        <dbReference type="EMBL" id="MBB1161042.1"/>
    </source>
</evidence>
<reference evidence="2 3" key="1">
    <citation type="submission" date="2020-08" db="EMBL/GenBank/DDBJ databases">
        <title>Aquariorum lacteus gen. nov., sp. nov., a new member of the family Comamonadaceae, isolated from freshwater aquarium.</title>
        <authorList>
            <person name="Chun S.-J."/>
        </authorList>
    </citation>
    <scope>NUCLEOTIDE SEQUENCE [LARGE SCALE GENOMIC DNA]</scope>
    <source>
        <strain evidence="2 3">SJAQ100</strain>
    </source>
</reference>
<keyword evidence="3" id="KW-1185">Reference proteome</keyword>